<keyword evidence="4 15" id="KW-0285">Flavoprotein</keyword>
<dbReference type="STRING" id="858619.CVAR_1635"/>
<dbReference type="InterPro" id="IPR014729">
    <property type="entry name" value="Rossmann-like_a/b/a_fold"/>
</dbReference>
<dbReference type="GO" id="GO:0009231">
    <property type="term" value="P:riboflavin biosynthetic process"/>
    <property type="evidence" value="ECO:0007669"/>
    <property type="project" value="InterPro"/>
</dbReference>
<keyword evidence="11 15" id="KW-0067">ATP-binding</keyword>
<dbReference type="InterPro" id="IPR015864">
    <property type="entry name" value="FAD_synthase"/>
</dbReference>
<dbReference type="SUPFAM" id="SSF82114">
    <property type="entry name" value="Riboflavin kinase-like"/>
    <property type="match status" value="1"/>
</dbReference>
<dbReference type="SMART" id="SM00904">
    <property type="entry name" value="Flavokinase"/>
    <property type="match status" value="1"/>
</dbReference>
<comment type="catalytic activity">
    <reaction evidence="13 15">
        <text>riboflavin + ATP = FMN + ADP + H(+)</text>
        <dbReference type="Rhea" id="RHEA:14357"/>
        <dbReference type="ChEBI" id="CHEBI:15378"/>
        <dbReference type="ChEBI" id="CHEBI:30616"/>
        <dbReference type="ChEBI" id="CHEBI:57986"/>
        <dbReference type="ChEBI" id="CHEBI:58210"/>
        <dbReference type="ChEBI" id="CHEBI:456216"/>
        <dbReference type="EC" id="2.7.1.26"/>
    </reaction>
</comment>
<comment type="pathway">
    <text evidence="2 15">Cofactor biosynthesis; FAD biosynthesis; FAD from FMN: step 1/1.</text>
</comment>
<dbReference type="EMBL" id="CP002917">
    <property type="protein sequence ID" value="AEK36989.1"/>
    <property type="molecule type" value="Genomic_DNA"/>
</dbReference>
<dbReference type="CDD" id="cd02064">
    <property type="entry name" value="FAD_synthetase_N"/>
    <property type="match status" value="1"/>
</dbReference>
<dbReference type="InterPro" id="IPR015865">
    <property type="entry name" value="Riboflavin_kinase_bac/euk"/>
</dbReference>
<dbReference type="InterPro" id="IPR002606">
    <property type="entry name" value="Riboflavin_kinase_bac"/>
</dbReference>
<comment type="similarity">
    <text evidence="15">Belongs to the ribF family.</text>
</comment>
<evidence type="ECO:0000259" key="16">
    <source>
        <dbReference type="SMART" id="SM00904"/>
    </source>
</evidence>
<proteinExistence type="inferred from homology"/>
<dbReference type="InterPro" id="IPR023465">
    <property type="entry name" value="Riboflavin_kinase_dom_sf"/>
</dbReference>
<dbReference type="Pfam" id="PF06574">
    <property type="entry name" value="FAD_syn"/>
    <property type="match status" value="1"/>
</dbReference>
<evidence type="ECO:0000256" key="4">
    <source>
        <dbReference type="ARBA" id="ARBA00022630"/>
    </source>
</evidence>
<dbReference type="UniPathway" id="UPA00277">
    <property type="reaction ID" value="UER00407"/>
</dbReference>
<comment type="pathway">
    <text evidence="3 15">Cofactor biosynthesis; FMN biosynthesis; FMN from riboflavin (ATP route): step 1/1.</text>
</comment>
<keyword evidence="7 15" id="KW-0548">Nucleotidyltransferase</keyword>
<dbReference type="FunFam" id="3.40.50.620:FF:000021">
    <property type="entry name" value="Riboflavin biosynthesis protein"/>
    <property type="match status" value="1"/>
</dbReference>
<keyword evidence="9 15" id="KW-0418">Kinase</keyword>
<evidence type="ECO:0000256" key="8">
    <source>
        <dbReference type="ARBA" id="ARBA00022741"/>
    </source>
</evidence>
<evidence type="ECO:0000256" key="12">
    <source>
        <dbReference type="ARBA" id="ARBA00023268"/>
    </source>
</evidence>
<evidence type="ECO:0000256" key="3">
    <source>
        <dbReference type="ARBA" id="ARBA00005201"/>
    </source>
</evidence>
<dbReference type="SUPFAM" id="SSF52374">
    <property type="entry name" value="Nucleotidylyl transferase"/>
    <property type="match status" value="1"/>
</dbReference>
<keyword evidence="5 15" id="KW-0288">FMN</keyword>
<dbReference type="eggNOG" id="COG0196">
    <property type="taxonomic scope" value="Bacteria"/>
</dbReference>
<dbReference type="GO" id="GO:0008531">
    <property type="term" value="F:riboflavin kinase activity"/>
    <property type="evidence" value="ECO:0007669"/>
    <property type="project" value="UniProtKB-UniRule"/>
</dbReference>
<keyword evidence="8 15" id="KW-0547">Nucleotide-binding</keyword>
<dbReference type="FunFam" id="2.40.30.30:FF:000003">
    <property type="entry name" value="Riboflavin biosynthesis protein"/>
    <property type="match status" value="1"/>
</dbReference>
<dbReference type="EC" id="2.7.1.26" evidence="15"/>
<dbReference type="EC" id="2.7.7.2" evidence="15"/>
<keyword evidence="10 15" id="KW-0274">FAD</keyword>
<dbReference type="Gene3D" id="2.40.30.30">
    <property type="entry name" value="Riboflavin kinase-like"/>
    <property type="match status" value="1"/>
</dbReference>
<evidence type="ECO:0000256" key="7">
    <source>
        <dbReference type="ARBA" id="ARBA00022695"/>
    </source>
</evidence>
<evidence type="ECO:0000313" key="17">
    <source>
        <dbReference type="EMBL" id="AEK36989.1"/>
    </source>
</evidence>
<dbReference type="PANTHER" id="PTHR22749">
    <property type="entry name" value="RIBOFLAVIN KINASE/FMN ADENYLYLTRANSFERASE"/>
    <property type="match status" value="1"/>
</dbReference>
<dbReference type="PANTHER" id="PTHR22749:SF6">
    <property type="entry name" value="RIBOFLAVIN KINASE"/>
    <property type="match status" value="1"/>
</dbReference>
<evidence type="ECO:0000256" key="14">
    <source>
        <dbReference type="ARBA" id="ARBA00049494"/>
    </source>
</evidence>
<keyword evidence="12" id="KW-0511">Multifunctional enzyme</keyword>
<feature type="domain" description="Riboflavin kinase" evidence="16">
    <location>
        <begin position="196"/>
        <end position="337"/>
    </location>
</feature>
<dbReference type="GO" id="GO:0005524">
    <property type="term" value="F:ATP binding"/>
    <property type="evidence" value="ECO:0007669"/>
    <property type="project" value="UniProtKB-UniRule"/>
</dbReference>
<dbReference type="Proteomes" id="UP000006659">
    <property type="component" value="Chromosome"/>
</dbReference>
<evidence type="ECO:0000256" key="11">
    <source>
        <dbReference type="ARBA" id="ARBA00022840"/>
    </source>
</evidence>
<accession>G0HEK3</accession>
<evidence type="ECO:0000256" key="15">
    <source>
        <dbReference type="PIRNR" id="PIRNR004491"/>
    </source>
</evidence>
<dbReference type="KEGG" id="cva:CVAR_1635"/>
<dbReference type="Gene3D" id="3.40.50.620">
    <property type="entry name" value="HUPs"/>
    <property type="match status" value="1"/>
</dbReference>
<protein>
    <recommendedName>
        <fullName evidence="15">Riboflavin biosynthesis protein</fullName>
    </recommendedName>
    <domain>
        <recommendedName>
            <fullName evidence="15">Riboflavin kinase</fullName>
            <ecNumber evidence="15">2.7.1.26</ecNumber>
        </recommendedName>
        <alternativeName>
            <fullName evidence="15">Flavokinase</fullName>
        </alternativeName>
    </domain>
    <domain>
        <recommendedName>
            <fullName evidence="15">FMN adenylyltransferase</fullName>
            <ecNumber evidence="15">2.7.7.2</ecNumber>
        </recommendedName>
        <alternativeName>
            <fullName evidence="15">FAD pyrophosphorylase</fullName>
        </alternativeName>
        <alternativeName>
            <fullName evidence="15">FAD synthase</fullName>
        </alternativeName>
    </domain>
</protein>
<dbReference type="PIRSF" id="PIRSF004491">
    <property type="entry name" value="FAD_Synth"/>
    <property type="match status" value="1"/>
</dbReference>
<evidence type="ECO:0000256" key="10">
    <source>
        <dbReference type="ARBA" id="ARBA00022827"/>
    </source>
</evidence>
<organism evidence="17 18">
    <name type="scientific">Corynebacterium variabile (strain DSM 44702 / CIP 107183 / JCM 12073 / NCIMB 30131)</name>
    <name type="common">Corynebacterium mooreparkense</name>
    <dbReference type="NCBI Taxonomy" id="858619"/>
    <lineage>
        <taxon>Bacteria</taxon>
        <taxon>Bacillati</taxon>
        <taxon>Actinomycetota</taxon>
        <taxon>Actinomycetes</taxon>
        <taxon>Mycobacteriales</taxon>
        <taxon>Corynebacteriaceae</taxon>
        <taxon>Corynebacterium</taxon>
    </lineage>
</organism>
<comment type="catalytic activity">
    <reaction evidence="14 15">
        <text>FMN + ATP + H(+) = FAD + diphosphate</text>
        <dbReference type="Rhea" id="RHEA:17237"/>
        <dbReference type="ChEBI" id="CHEBI:15378"/>
        <dbReference type="ChEBI" id="CHEBI:30616"/>
        <dbReference type="ChEBI" id="CHEBI:33019"/>
        <dbReference type="ChEBI" id="CHEBI:57692"/>
        <dbReference type="ChEBI" id="CHEBI:58210"/>
        <dbReference type="EC" id="2.7.7.2"/>
    </reaction>
</comment>
<evidence type="ECO:0000256" key="9">
    <source>
        <dbReference type="ARBA" id="ARBA00022777"/>
    </source>
</evidence>
<evidence type="ECO:0000256" key="5">
    <source>
        <dbReference type="ARBA" id="ARBA00022643"/>
    </source>
</evidence>
<name>G0HEK3_CORVD</name>
<comment type="function">
    <text evidence="1">Catalyzes the phosphorylation of riboflavin to FMN followed by the adenylation of FMN to FAD.</text>
</comment>
<dbReference type="InterPro" id="IPR023468">
    <property type="entry name" value="Riboflavin_kinase"/>
</dbReference>
<dbReference type="Pfam" id="PF01687">
    <property type="entry name" value="Flavokinase"/>
    <property type="match status" value="1"/>
</dbReference>
<dbReference type="UniPathway" id="UPA00276">
    <property type="reaction ID" value="UER00406"/>
</dbReference>
<evidence type="ECO:0000313" key="18">
    <source>
        <dbReference type="Proteomes" id="UP000006659"/>
    </source>
</evidence>
<evidence type="ECO:0000256" key="6">
    <source>
        <dbReference type="ARBA" id="ARBA00022679"/>
    </source>
</evidence>
<evidence type="ECO:0000256" key="1">
    <source>
        <dbReference type="ARBA" id="ARBA00002121"/>
    </source>
</evidence>
<dbReference type="HOGENOM" id="CLU_048437_0_0_11"/>
<dbReference type="GO" id="GO:0006747">
    <property type="term" value="P:FAD biosynthetic process"/>
    <property type="evidence" value="ECO:0007669"/>
    <property type="project" value="UniProtKB-UniRule"/>
</dbReference>
<reference evidence="17 18" key="1">
    <citation type="journal article" date="2011" name="BMC Genomics">
        <title>Complete genome sequence of Corynebacterium variabile DSM 44702 isolated from the surface of smear-ripened cheeses and insights into cheese ripening and flavor generation.</title>
        <authorList>
            <person name="Schroeder J."/>
            <person name="Maus I."/>
            <person name="Trost E."/>
            <person name="Tauch A."/>
        </authorList>
    </citation>
    <scope>NUCLEOTIDE SEQUENCE [LARGE SCALE GENOMIC DNA]</scope>
    <source>
        <strain evidence="18">DSM 44702 / JCM 12073 / NCIMB 30131</strain>
    </source>
</reference>
<keyword evidence="6 15" id="KW-0808">Transferase</keyword>
<evidence type="ECO:0000256" key="13">
    <source>
        <dbReference type="ARBA" id="ARBA00047880"/>
    </source>
</evidence>
<dbReference type="GO" id="GO:0003919">
    <property type="term" value="F:FMN adenylyltransferase activity"/>
    <property type="evidence" value="ECO:0007669"/>
    <property type="project" value="UniProtKB-UniRule"/>
</dbReference>
<sequence length="340" mass="36495">MPVDIWNGLEQVPADLAGSVVTIGVFDGVHRGHQRLIASAVQRARDLGVPAVMVTFDPHPTVFFRPEAIPPALASLEQRSVTAARYGIDAMLVINFDRELAGWTPEEYFERVIVDTLHARSVVIGDNFTFGHLAAGTSDTMRTLGDARGVEVITHDLLTDAGDPALGGASAVDHVVCSTWIRDRLAEGDVAAAGRALGRNFTVRGVVTRGAGRGGAALGFPTANLYFPDAQALPSDGVYAGDLRILPTHKDPAGELVGDMPVEVHMPAAISVGTNPTFGDETRSVEAFVLDHEADLYGRKVTVSFIERIRGMEAYGDLDQLITAINRDVSETRHLVPRDR</sequence>
<dbReference type="NCBIfam" id="NF004160">
    <property type="entry name" value="PRK05627.1-3"/>
    <property type="match status" value="1"/>
</dbReference>
<dbReference type="AlphaFoldDB" id="G0HEK3"/>
<gene>
    <name evidence="17" type="ordered locus">CVAR_1635</name>
</gene>
<evidence type="ECO:0000256" key="2">
    <source>
        <dbReference type="ARBA" id="ARBA00004726"/>
    </source>
</evidence>
<dbReference type="GO" id="GO:0009398">
    <property type="term" value="P:FMN biosynthetic process"/>
    <property type="evidence" value="ECO:0007669"/>
    <property type="project" value="UniProtKB-UniRule"/>
</dbReference>